<dbReference type="Pfam" id="PF02064">
    <property type="entry name" value="MAS20"/>
    <property type="match status" value="1"/>
</dbReference>
<dbReference type="FunFam" id="1.20.960.10:FF:000001">
    <property type="entry name" value="Mitochondrial import receptor subunit TOM20 homolog"/>
    <property type="match status" value="1"/>
</dbReference>
<keyword evidence="6" id="KW-1000">Mitochondrion outer membrane</keyword>
<dbReference type="PANTHER" id="PTHR12430">
    <property type="entry name" value="MITOCHONDRIAL IMPORT RECEPTOR SUBUNIT TOM20"/>
    <property type="match status" value="1"/>
</dbReference>
<evidence type="ECO:0000256" key="10">
    <source>
        <dbReference type="ARBA" id="ARBA00023136"/>
    </source>
</evidence>
<keyword evidence="10 11" id="KW-0472">Membrane</keyword>
<accession>A0A7R8VB01</accession>
<dbReference type="GO" id="GO:0030150">
    <property type="term" value="P:protein import into mitochondrial matrix"/>
    <property type="evidence" value="ECO:0007669"/>
    <property type="project" value="TreeGrafter"/>
</dbReference>
<dbReference type="PRINTS" id="PR01989">
    <property type="entry name" value="EUOM20RECPTR"/>
</dbReference>
<dbReference type="Gene3D" id="1.20.960.10">
    <property type="entry name" value="Mitochondrial outer membrane translocase complex, subunit Tom20 domain"/>
    <property type="match status" value="1"/>
</dbReference>
<dbReference type="SUPFAM" id="SSF47157">
    <property type="entry name" value="Mitochondrial import receptor subunit Tom20"/>
    <property type="match status" value="1"/>
</dbReference>
<evidence type="ECO:0000256" key="9">
    <source>
        <dbReference type="ARBA" id="ARBA00023128"/>
    </source>
</evidence>
<reference evidence="12" key="1">
    <citation type="submission" date="2020-11" db="EMBL/GenBank/DDBJ databases">
        <authorList>
            <person name="Tran Van P."/>
        </authorList>
    </citation>
    <scope>NUCLEOTIDE SEQUENCE</scope>
</reference>
<protein>
    <recommendedName>
        <fullName evidence="13">Mitochondrial import receptor subunit TOM20</fullName>
    </recommendedName>
</protein>
<keyword evidence="3" id="KW-0813">Transport</keyword>
<dbReference type="PRINTS" id="PR00351">
    <property type="entry name" value="OM20RECEPTOR"/>
</dbReference>
<organism evidence="12">
    <name type="scientific">Timema douglasi</name>
    <name type="common">Walking stick</name>
    <dbReference type="NCBI Taxonomy" id="61478"/>
    <lineage>
        <taxon>Eukaryota</taxon>
        <taxon>Metazoa</taxon>
        <taxon>Ecdysozoa</taxon>
        <taxon>Arthropoda</taxon>
        <taxon>Hexapoda</taxon>
        <taxon>Insecta</taxon>
        <taxon>Pterygota</taxon>
        <taxon>Neoptera</taxon>
        <taxon>Polyneoptera</taxon>
        <taxon>Phasmatodea</taxon>
        <taxon>Timematodea</taxon>
        <taxon>Timematoidea</taxon>
        <taxon>Timematidae</taxon>
        <taxon>Timema</taxon>
    </lineage>
</organism>
<evidence type="ECO:0000256" key="6">
    <source>
        <dbReference type="ARBA" id="ARBA00022787"/>
    </source>
</evidence>
<dbReference type="PANTHER" id="PTHR12430:SF0">
    <property type="entry name" value="TRANSLOCASE OF OUTER MITOCHONDRIAL MEMBRANE 20"/>
    <property type="match status" value="1"/>
</dbReference>
<evidence type="ECO:0000256" key="3">
    <source>
        <dbReference type="ARBA" id="ARBA00022448"/>
    </source>
</evidence>
<dbReference type="EMBL" id="OA564635">
    <property type="protein sequence ID" value="CAD7195049.1"/>
    <property type="molecule type" value="Genomic_DNA"/>
</dbReference>
<dbReference type="GO" id="GO:0006886">
    <property type="term" value="P:intracellular protein transport"/>
    <property type="evidence" value="ECO:0007669"/>
    <property type="project" value="InterPro"/>
</dbReference>
<comment type="subcellular location">
    <subcellularLocation>
        <location evidence="1">Mitochondrion outer membrane</location>
        <topology evidence="1">Single-pass membrane protein</topology>
    </subcellularLocation>
</comment>
<dbReference type="GO" id="GO:0016031">
    <property type="term" value="P:tRNA import into mitochondrion"/>
    <property type="evidence" value="ECO:0007669"/>
    <property type="project" value="TreeGrafter"/>
</dbReference>
<dbReference type="InterPro" id="IPR002056">
    <property type="entry name" value="MAS20"/>
</dbReference>
<evidence type="ECO:0000256" key="2">
    <source>
        <dbReference type="ARBA" id="ARBA00005792"/>
    </source>
</evidence>
<dbReference type="InterPro" id="IPR023392">
    <property type="entry name" value="Tom20_dom_sf"/>
</dbReference>
<dbReference type="GO" id="GO:0030943">
    <property type="term" value="F:mitochondrion targeting sequence binding"/>
    <property type="evidence" value="ECO:0007669"/>
    <property type="project" value="TreeGrafter"/>
</dbReference>
<evidence type="ECO:0008006" key="13">
    <source>
        <dbReference type="Google" id="ProtNLM"/>
    </source>
</evidence>
<dbReference type="AlphaFoldDB" id="A0A7R8VB01"/>
<evidence type="ECO:0000313" key="12">
    <source>
        <dbReference type="EMBL" id="CAD7195049.1"/>
    </source>
</evidence>
<sequence length="313" mass="35277">MVELRETRQPVLNFCEPHGSIRACYLTSDFPSQPIYSKPALKKEPLHRRELKTTSTMKLEASISPSPWNTVTNLILYEKDKFIVIFLNMTMVSKAAIGIAAGICGTLFIGYCIYFDRKRRTDPNFKRKLRERRKAALKSTKSSGTKLPDLKDHEAVQRFFLQEVQLGEELLARGDIEEGVEHLGNAVAVCGQPNQLLQVLQQTLPPQVFHLLLQRLPALGQGKRLELITALLHLVSAEELGLSAAGEKKHQEGPWSLWRRIHRPSIDGAESTVGINELDTRTGPWSLWRRIHRPSIDGAESTVGINELDTRTT</sequence>
<dbReference type="GO" id="GO:0006605">
    <property type="term" value="P:protein targeting"/>
    <property type="evidence" value="ECO:0007669"/>
    <property type="project" value="InterPro"/>
</dbReference>
<dbReference type="GO" id="GO:0005742">
    <property type="term" value="C:mitochondrial outer membrane translocase complex"/>
    <property type="evidence" value="ECO:0007669"/>
    <property type="project" value="InterPro"/>
</dbReference>
<evidence type="ECO:0000256" key="7">
    <source>
        <dbReference type="ARBA" id="ARBA00022927"/>
    </source>
</evidence>
<evidence type="ECO:0000256" key="1">
    <source>
        <dbReference type="ARBA" id="ARBA00004572"/>
    </source>
</evidence>
<gene>
    <name evidence="12" type="ORF">TDIB3V08_LOCUS1455</name>
</gene>
<keyword evidence="7" id="KW-0653">Protein transport</keyword>
<keyword evidence="4" id="KW-0597">Phosphoprotein</keyword>
<keyword evidence="8 11" id="KW-1133">Transmembrane helix</keyword>
<proteinExistence type="inferred from homology"/>
<evidence type="ECO:0000256" key="5">
    <source>
        <dbReference type="ARBA" id="ARBA00022692"/>
    </source>
</evidence>
<evidence type="ECO:0000256" key="8">
    <source>
        <dbReference type="ARBA" id="ARBA00022989"/>
    </source>
</evidence>
<feature type="transmembrane region" description="Helical" evidence="11">
    <location>
        <begin position="95"/>
        <end position="115"/>
    </location>
</feature>
<comment type="similarity">
    <text evidence="2">Belongs to the Tom20 family.</text>
</comment>
<evidence type="ECO:0000256" key="11">
    <source>
        <dbReference type="SAM" id="Phobius"/>
    </source>
</evidence>
<dbReference type="GO" id="GO:0008320">
    <property type="term" value="F:protein transmembrane transporter activity"/>
    <property type="evidence" value="ECO:0007669"/>
    <property type="project" value="TreeGrafter"/>
</dbReference>
<name>A0A7R8VB01_TIMDO</name>
<evidence type="ECO:0000256" key="4">
    <source>
        <dbReference type="ARBA" id="ARBA00022553"/>
    </source>
</evidence>
<keyword evidence="9" id="KW-0496">Mitochondrion</keyword>
<dbReference type="InterPro" id="IPR022422">
    <property type="entry name" value="MAS20_rcpt_metazoan"/>
</dbReference>
<keyword evidence="5 11" id="KW-0812">Transmembrane</keyword>